<evidence type="ECO:0000313" key="3">
    <source>
        <dbReference type="Proteomes" id="UP000199251"/>
    </source>
</evidence>
<evidence type="ECO:0000313" key="4">
    <source>
        <dbReference type="Proteomes" id="UP001055171"/>
    </source>
</evidence>
<proteinExistence type="predicted"/>
<dbReference type="EMBL" id="CTEE01000001">
    <property type="protein sequence ID" value="CQD07595.1"/>
    <property type="molecule type" value="Genomic_DNA"/>
</dbReference>
<dbReference type="STRING" id="141349.BN1232_01346"/>
<dbReference type="Proteomes" id="UP001055171">
    <property type="component" value="Chromosome"/>
</dbReference>
<dbReference type="InterPro" id="IPR023213">
    <property type="entry name" value="CAT-like_dom_sf"/>
</dbReference>
<evidence type="ECO:0000313" key="2">
    <source>
        <dbReference type="EMBL" id="ULP43492.1"/>
    </source>
</evidence>
<dbReference type="SUPFAM" id="SSF52777">
    <property type="entry name" value="CoA-dependent acyltransferases"/>
    <property type="match status" value="1"/>
</dbReference>
<evidence type="ECO:0000313" key="1">
    <source>
        <dbReference type="EMBL" id="CQD07595.1"/>
    </source>
</evidence>
<dbReference type="Gene3D" id="3.30.559.10">
    <property type="entry name" value="Chloramphenicol acetyltransferase-like domain"/>
    <property type="match status" value="1"/>
</dbReference>
<dbReference type="RefSeq" id="WP_090600652.1">
    <property type="nucleotide sequence ID" value="NZ_CP092423.2"/>
</dbReference>
<dbReference type="EMBL" id="CP092423">
    <property type="protein sequence ID" value="ULP43492.1"/>
    <property type="molecule type" value="Genomic_DNA"/>
</dbReference>
<protein>
    <submittedName>
        <fullName evidence="1">Transposase</fullName>
    </submittedName>
</protein>
<dbReference type="Proteomes" id="UP000199251">
    <property type="component" value="Unassembled WGS sequence"/>
</dbReference>
<sequence length="148" mass="16104">MTYCYFDEPPRLEDIEPATHSEVLIAEPRLDQARVRAAVDAVFAAHPDLGTVFESKLKIWMTRPGGGWAWGVEPPGGRVADVIARHLASFDMHTGRLFAVSLLPGEPDRLVLTASQLCIDEAAWRAVVEHLVAECNCAGLSVRTSAPA</sequence>
<reference evidence="1 3" key="1">
    <citation type="submission" date="2015-03" db="EMBL/GenBank/DDBJ databases">
        <authorList>
            <person name="Urmite Genomes"/>
        </authorList>
    </citation>
    <scope>NUCLEOTIDE SEQUENCE [LARGE SCALE GENOMIC DNA]</scope>
    <source>
        <strain evidence="1 3">CSUR P1491</strain>
    </source>
</reference>
<name>A0A0E3WBK9_MYCLN</name>
<organism evidence="1 3">
    <name type="scientific">Mycobacterium lentiflavum</name>
    <dbReference type="NCBI Taxonomy" id="141349"/>
    <lineage>
        <taxon>Bacteria</taxon>
        <taxon>Bacillati</taxon>
        <taxon>Actinomycetota</taxon>
        <taxon>Actinomycetes</taxon>
        <taxon>Mycobacteriales</taxon>
        <taxon>Mycobacteriaceae</taxon>
        <taxon>Mycobacterium</taxon>
        <taxon>Mycobacterium simiae complex</taxon>
    </lineage>
</organism>
<gene>
    <name evidence="1" type="ORF">BN1232_01346</name>
    <name evidence="2" type="ORF">MJO58_05820</name>
</gene>
<accession>A0A0E3WBK9</accession>
<reference evidence="2" key="2">
    <citation type="submission" date="2022-08" db="EMBL/GenBank/DDBJ databases">
        <title>Complete genome sequence of 14 non-tuberculosis mycobacteria type-strains.</title>
        <authorList>
            <person name="Igarashi Y."/>
            <person name="Osugi A."/>
            <person name="Mitarai S."/>
        </authorList>
    </citation>
    <scope>NUCLEOTIDE SEQUENCE</scope>
    <source>
        <strain evidence="2">ATCC 51985</strain>
    </source>
</reference>
<keyword evidence="4" id="KW-1185">Reference proteome</keyword>
<dbReference type="AlphaFoldDB" id="A0A0E3WBK9"/>
<dbReference type="OrthoDB" id="4737698at2"/>